<dbReference type="PANTHER" id="PTHR31845">
    <property type="entry name" value="FINGER DOMAIN PROTEIN, PUTATIVE-RELATED"/>
    <property type="match status" value="1"/>
</dbReference>
<evidence type="ECO:0000256" key="2">
    <source>
        <dbReference type="ARBA" id="ARBA00023015"/>
    </source>
</evidence>
<protein>
    <recommendedName>
        <fullName evidence="9">Transcription factor domain-containing protein</fullName>
    </recommendedName>
</protein>
<dbReference type="GO" id="GO:0000976">
    <property type="term" value="F:transcription cis-regulatory region binding"/>
    <property type="evidence" value="ECO:0007669"/>
    <property type="project" value="TreeGrafter"/>
</dbReference>
<dbReference type="EMBL" id="SRRM01000003">
    <property type="protein sequence ID" value="TKY90001.1"/>
    <property type="molecule type" value="Genomic_DNA"/>
</dbReference>
<name>A0A4U7KYP7_9BASI</name>
<accession>A0A4U7KYP7</accession>
<evidence type="ECO:0000256" key="5">
    <source>
        <dbReference type="ARBA" id="ARBA00023242"/>
    </source>
</evidence>
<dbReference type="Proteomes" id="UP000306050">
    <property type="component" value="Chromosome SGRAM_10"/>
</dbReference>
<dbReference type="KEGG" id="sgra:EX895_001299"/>
<evidence type="ECO:0000256" key="6">
    <source>
        <dbReference type="SAM" id="MobiDB-lite"/>
    </source>
</evidence>
<gene>
    <name evidence="7" type="ORF">EX895_001299</name>
</gene>
<evidence type="ECO:0000313" key="8">
    <source>
        <dbReference type="Proteomes" id="UP000306050"/>
    </source>
</evidence>
<keyword evidence="4" id="KW-0804">Transcription</keyword>
<comment type="caution">
    <text evidence="7">The sequence shown here is derived from an EMBL/GenBank/DDBJ whole genome shotgun (WGS) entry which is preliminary data.</text>
</comment>
<keyword evidence="5" id="KW-0539">Nucleus</keyword>
<evidence type="ECO:0000256" key="3">
    <source>
        <dbReference type="ARBA" id="ARBA00023125"/>
    </source>
</evidence>
<keyword evidence="3" id="KW-0238">DNA-binding</keyword>
<organism evidence="7 8">
    <name type="scientific">Sporisorium graminicola</name>
    <dbReference type="NCBI Taxonomy" id="280036"/>
    <lineage>
        <taxon>Eukaryota</taxon>
        <taxon>Fungi</taxon>
        <taxon>Dikarya</taxon>
        <taxon>Basidiomycota</taxon>
        <taxon>Ustilaginomycotina</taxon>
        <taxon>Ustilaginomycetes</taxon>
        <taxon>Ustilaginales</taxon>
        <taxon>Ustilaginaceae</taxon>
        <taxon>Sporisorium</taxon>
    </lineage>
</organism>
<dbReference type="InterPro" id="IPR051089">
    <property type="entry name" value="prtT"/>
</dbReference>
<evidence type="ECO:0000256" key="1">
    <source>
        <dbReference type="ARBA" id="ARBA00004123"/>
    </source>
</evidence>
<dbReference type="RefSeq" id="XP_029741986.1">
    <property type="nucleotide sequence ID" value="XM_029881898.1"/>
</dbReference>
<evidence type="ECO:0008006" key="9">
    <source>
        <dbReference type="Google" id="ProtNLM"/>
    </source>
</evidence>
<feature type="region of interest" description="Disordered" evidence="6">
    <location>
        <begin position="371"/>
        <end position="394"/>
    </location>
</feature>
<dbReference type="GO" id="GO:0005634">
    <property type="term" value="C:nucleus"/>
    <property type="evidence" value="ECO:0007669"/>
    <property type="project" value="UniProtKB-SubCell"/>
</dbReference>
<reference evidence="7 8" key="1">
    <citation type="submission" date="2019-05" db="EMBL/GenBank/DDBJ databases">
        <title>Sporisorium graminicola CBS 10092 draft sequencing and annotation.</title>
        <authorList>
            <person name="Solano-Gonzalez S."/>
            <person name="Caddick M.X."/>
            <person name="Darby A."/>
        </authorList>
    </citation>
    <scope>NUCLEOTIDE SEQUENCE [LARGE SCALE GENOMIC DNA]</scope>
    <source>
        <strain evidence="7 8">CBS 10092</strain>
    </source>
</reference>
<proteinExistence type="predicted"/>
<keyword evidence="2" id="KW-0805">Transcription regulation</keyword>
<dbReference type="GO" id="GO:0000981">
    <property type="term" value="F:DNA-binding transcription factor activity, RNA polymerase II-specific"/>
    <property type="evidence" value="ECO:0007669"/>
    <property type="project" value="TreeGrafter"/>
</dbReference>
<dbReference type="GeneID" id="40724194"/>
<dbReference type="PANTHER" id="PTHR31845:SF19">
    <property type="entry name" value="TRANSCRIPTION FACTOR DOMAIN-CONTAINING PROTEIN"/>
    <property type="match status" value="1"/>
</dbReference>
<comment type="subcellular location">
    <subcellularLocation>
        <location evidence="1">Nucleus</location>
    </subcellularLocation>
</comment>
<evidence type="ECO:0000256" key="4">
    <source>
        <dbReference type="ARBA" id="ARBA00023163"/>
    </source>
</evidence>
<dbReference type="OrthoDB" id="3163292at2759"/>
<evidence type="ECO:0000313" key="7">
    <source>
        <dbReference type="EMBL" id="TKY90001.1"/>
    </source>
</evidence>
<sequence length="451" mass="50887">MDTFEKTLAYFDPRLCTFDYIHSRSQSLLSVICFIVARVEPEFDSIARQLDHHVHQTVYPAILAHGFRSVEIVQALLLLAAFASPSENVREDRSWSLLSHAARVASEINLQACLSSRRDEHATRATRLEQRHAQRAWLNLWLHEFSLAQHTGRHSILAEQDLFSSCRDWHLDPLARDSDVALVSMVELRTIIKRNRHLFSLLPPGNDLFYAEQCKSQLRTWSQTWQNALPLSASISRLELSRLYVSHALVQLLGLVLHHQAKSQWPPSIVMDLYEASSTYLDVFPQRLAADRLVYCYNSMWVAASYQVIVAVRLAQLSSTFTFIDGTRLLQQCYRVYDCFSRAANQSIESTAPHCYLRFLGGVLRSLSHDAPPGATEEADTVSSSLEHSPNPDPIAETLVQLSQGQQPCAMEAPPSDMLAASELDPLLGFDDLEFFAWAGASLAQNDNFDT</sequence>
<keyword evidence="8" id="KW-1185">Reference proteome</keyword>
<dbReference type="AlphaFoldDB" id="A0A4U7KYP7"/>
<dbReference type="CDD" id="cd12148">
    <property type="entry name" value="fungal_TF_MHR"/>
    <property type="match status" value="1"/>
</dbReference>